<evidence type="ECO:0000313" key="7">
    <source>
        <dbReference type="Proteomes" id="UP001152797"/>
    </source>
</evidence>
<evidence type="ECO:0000313" key="4">
    <source>
        <dbReference type="EMBL" id="CAI3996114.1"/>
    </source>
</evidence>
<feature type="compositionally biased region" description="Basic and acidic residues" evidence="2">
    <location>
        <begin position="18"/>
        <end position="30"/>
    </location>
</feature>
<feature type="compositionally biased region" description="Low complexity" evidence="2">
    <location>
        <begin position="137"/>
        <end position="154"/>
    </location>
</feature>
<feature type="transmembrane region" description="Helical" evidence="3">
    <location>
        <begin position="263"/>
        <end position="285"/>
    </location>
</feature>
<gene>
    <name evidence="4" type="ORF">C1SCF055_LOCUS22615</name>
</gene>
<sequence length="299" mass="33566">MAQVTAKVEGPMAVGWSDPKKCLLEHKDELQEPDAEPSRQQSTHSTLSEDLQVELDEVKRQLSQAQEAAVEAIGRAKTAEEKMAKEVREQEERKVSARKLLEEAQRKRRFQEAKAKAEGLEPVLKERSPTSLTLPRPAQGGKSSGKSSAQSPKGIRTVFKLKREVSRQRQDEVQAVKQAAEQRKKELEAILKQEEQERESVGVLQAKLTNAEVQLAHMAAYAERLAFEKEDLLCRLVHSGNKTPIFVKPSAIGRVQRRLRRTFGFTFVVLVCMAIIAYVKAFHLIDMSLENPVTGHPGE</sequence>
<protein>
    <submittedName>
        <fullName evidence="6">3-ketosteroid-9-alpha-monooxygenase oxygenase component-like C-terminal domain-containing protein</fullName>
    </submittedName>
</protein>
<evidence type="ECO:0000256" key="2">
    <source>
        <dbReference type="SAM" id="MobiDB-lite"/>
    </source>
</evidence>
<keyword evidence="1" id="KW-0175">Coiled coil</keyword>
<dbReference type="Proteomes" id="UP001152797">
    <property type="component" value="Unassembled WGS sequence"/>
</dbReference>
<keyword evidence="3" id="KW-1133">Transmembrane helix</keyword>
<dbReference type="EMBL" id="CAMXCT030002158">
    <property type="protein sequence ID" value="CAL4783426.1"/>
    <property type="molecule type" value="Genomic_DNA"/>
</dbReference>
<feature type="region of interest" description="Disordered" evidence="2">
    <location>
        <begin position="1"/>
        <end position="52"/>
    </location>
</feature>
<evidence type="ECO:0000256" key="3">
    <source>
        <dbReference type="SAM" id="Phobius"/>
    </source>
</evidence>
<feature type="compositionally biased region" description="Basic and acidic residues" evidence="2">
    <location>
        <begin position="77"/>
        <end position="128"/>
    </location>
</feature>
<evidence type="ECO:0000313" key="5">
    <source>
        <dbReference type="EMBL" id="CAL1149489.1"/>
    </source>
</evidence>
<evidence type="ECO:0000256" key="1">
    <source>
        <dbReference type="SAM" id="Coils"/>
    </source>
</evidence>
<feature type="coiled-coil region" evidence="1">
    <location>
        <begin position="170"/>
        <end position="197"/>
    </location>
</feature>
<name>A0A9P1CQV9_9DINO</name>
<organism evidence="4">
    <name type="scientific">Cladocopium goreaui</name>
    <dbReference type="NCBI Taxonomy" id="2562237"/>
    <lineage>
        <taxon>Eukaryota</taxon>
        <taxon>Sar</taxon>
        <taxon>Alveolata</taxon>
        <taxon>Dinophyceae</taxon>
        <taxon>Suessiales</taxon>
        <taxon>Symbiodiniaceae</taxon>
        <taxon>Cladocopium</taxon>
    </lineage>
</organism>
<dbReference type="EMBL" id="CAMXCT010002158">
    <property type="protein sequence ID" value="CAI3996114.1"/>
    <property type="molecule type" value="Genomic_DNA"/>
</dbReference>
<reference evidence="4" key="1">
    <citation type="submission" date="2022-10" db="EMBL/GenBank/DDBJ databases">
        <authorList>
            <person name="Chen Y."/>
            <person name="Dougan E. K."/>
            <person name="Chan C."/>
            <person name="Rhodes N."/>
            <person name="Thang M."/>
        </authorList>
    </citation>
    <scope>NUCLEOTIDE SEQUENCE</scope>
</reference>
<comment type="caution">
    <text evidence="4">The sequence shown here is derived from an EMBL/GenBank/DDBJ whole genome shotgun (WGS) entry which is preliminary data.</text>
</comment>
<dbReference type="AlphaFoldDB" id="A0A9P1CQV9"/>
<proteinExistence type="predicted"/>
<keyword evidence="7" id="KW-1185">Reference proteome</keyword>
<keyword evidence="3" id="KW-0472">Membrane</keyword>
<reference evidence="5" key="2">
    <citation type="submission" date="2024-04" db="EMBL/GenBank/DDBJ databases">
        <authorList>
            <person name="Chen Y."/>
            <person name="Shah S."/>
            <person name="Dougan E. K."/>
            <person name="Thang M."/>
            <person name="Chan C."/>
        </authorList>
    </citation>
    <scope>NUCLEOTIDE SEQUENCE [LARGE SCALE GENOMIC DNA]</scope>
</reference>
<feature type="region of interest" description="Disordered" evidence="2">
    <location>
        <begin position="76"/>
        <end position="156"/>
    </location>
</feature>
<feature type="compositionally biased region" description="Polar residues" evidence="2">
    <location>
        <begin position="38"/>
        <end position="49"/>
    </location>
</feature>
<keyword evidence="3" id="KW-0812">Transmembrane</keyword>
<evidence type="ECO:0000313" key="6">
    <source>
        <dbReference type="EMBL" id="CAL4783426.1"/>
    </source>
</evidence>
<dbReference type="EMBL" id="CAMXCT020002158">
    <property type="protein sequence ID" value="CAL1149489.1"/>
    <property type="molecule type" value="Genomic_DNA"/>
</dbReference>
<accession>A0A9P1CQV9</accession>